<organism evidence="2">
    <name type="scientific">Coccolithus braarudii</name>
    <dbReference type="NCBI Taxonomy" id="221442"/>
    <lineage>
        <taxon>Eukaryota</taxon>
        <taxon>Haptista</taxon>
        <taxon>Haptophyta</taxon>
        <taxon>Prymnesiophyceae</taxon>
        <taxon>Coccolithales</taxon>
        <taxon>Coccolithaceae</taxon>
        <taxon>Coccolithus</taxon>
    </lineage>
</organism>
<dbReference type="AlphaFoldDB" id="A0A7S0L9K5"/>
<accession>A0A7S0L9K5</accession>
<dbReference type="EMBL" id="HBEY01018858">
    <property type="protein sequence ID" value="CAD8605750.1"/>
    <property type="molecule type" value="Transcribed_RNA"/>
</dbReference>
<feature type="region of interest" description="Disordered" evidence="1">
    <location>
        <begin position="1"/>
        <end position="20"/>
    </location>
</feature>
<gene>
    <name evidence="2" type="ORF">CPEL01642_LOCUS9085</name>
</gene>
<name>A0A7S0L9K5_9EUKA</name>
<evidence type="ECO:0000256" key="1">
    <source>
        <dbReference type="SAM" id="MobiDB-lite"/>
    </source>
</evidence>
<dbReference type="Gene3D" id="3.30.450.20">
    <property type="entry name" value="PAS domain"/>
    <property type="match status" value="1"/>
</dbReference>
<proteinExistence type="predicted"/>
<reference evidence="2" key="1">
    <citation type="submission" date="2021-01" db="EMBL/GenBank/DDBJ databases">
        <authorList>
            <person name="Corre E."/>
            <person name="Pelletier E."/>
            <person name="Niang G."/>
            <person name="Scheremetjew M."/>
            <person name="Finn R."/>
            <person name="Kale V."/>
            <person name="Holt S."/>
            <person name="Cochrane G."/>
            <person name="Meng A."/>
            <person name="Brown T."/>
            <person name="Cohen L."/>
        </authorList>
    </citation>
    <scope>NUCLEOTIDE SEQUENCE</scope>
    <source>
        <strain evidence="2">PLY182g</strain>
    </source>
</reference>
<feature type="compositionally biased region" description="Basic and acidic residues" evidence="1">
    <location>
        <begin position="1"/>
        <end position="10"/>
    </location>
</feature>
<evidence type="ECO:0008006" key="3">
    <source>
        <dbReference type="Google" id="ProtNLM"/>
    </source>
</evidence>
<protein>
    <recommendedName>
        <fullName evidence="3">PAS domain-containing protein</fullName>
    </recommendedName>
</protein>
<sequence>MASWNEEHKSGSMQAVSEEAKGSGAASVRSTWRSELCAKMALSSEAVIVSEACAPGKIVACNAVWSELCGYEADEAFCHTPKILQGKGTSVVKASQFADAVRSNNTYTHSEELGFATRQAVNFVKLLNYTKSGRPFVHCLKTWRTQDEDTGAEYFVTESHEEKGTAVSRAVLRSAGELASAEEKAASASNAQLAATIILPLLVAWPVLQAVACMMNSHSMPMV</sequence>
<evidence type="ECO:0000313" key="2">
    <source>
        <dbReference type="EMBL" id="CAD8605750.1"/>
    </source>
</evidence>